<protein>
    <submittedName>
        <fullName evidence="2">Uncharacterized protein</fullName>
    </submittedName>
</protein>
<proteinExistence type="predicted"/>
<dbReference type="EMBL" id="LR797443">
    <property type="protein sequence ID" value="CAB4216887.1"/>
    <property type="molecule type" value="Genomic_DNA"/>
</dbReference>
<accession>A0A6J5SQW1</accession>
<gene>
    <name evidence="2" type="ORF">UFOVP1590_7</name>
</gene>
<name>A0A6J5SQW1_9CAUD</name>
<feature type="compositionally biased region" description="Basic and acidic residues" evidence="1">
    <location>
        <begin position="272"/>
        <end position="289"/>
    </location>
</feature>
<evidence type="ECO:0000256" key="1">
    <source>
        <dbReference type="SAM" id="MobiDB-lite"/>
    </source>
</evidence>
<feature type="region of interest" description="Disordered" evidence="1">
    <location>
        <begin position="343"/>
        <end position="362"/>
    </location>
</feature>
<sequence>MPMQSFAQAMEGGYQAERSMEVGDLQKQYLGGDVKAQSDQTRAKAESEVLKLSELKDNIRKTGVGDAAISEFFKDPANSEAMTNDPIGTMGKLVAETAKRGGKLDAIEKLANVVSNMEKAESTSMLKKAQTEALRHTKNNDLINALVPDDAKMEDLGRIKDDFIKQGGDPAVAQIFANELKSGKTIPEAKRATLAQTRTAAERKNDEANEMANKRLDAQIARDEEHRRASIAREERFMATIVGKTGRDVEKSALDSYSKATSRLREITQDRKELKDELKDMGTRPESEFKLIGPNDDTKGKEWDARKIKLMNRDKDLQEDEDNTRRFSAQAMKKVAKEDLALISKPKESTTSELQTKVEATGQKYEPTKYNYRIAPDGSVQRKLKG</sequence>
<organism evidence="2">
    <name type="scientific">uncultured Caudovirales phage</name>
    <dbReference type="NCBI Taxonomy" id="2100421"/>
    <lineage>
        <taxon>Viruses</taxon>
        <taxon>Duplodnaviria</taxon>
        <taxon>Heunggongvirae</taxon>
        <taxon>Uroviricota</taxon>
        <taxon>Caudoviricetes</taxon>
        <taxon>Peduoviridae</taxon>
        <taxon>Maltschvirus</taxon>
        <taxon>Maltschvirus maltsch</taxon>
    </lineage>
</organism>
<evidence type="ECO:0000313" key="2">
    <source>
        <dbReference type="EMBL" id="CAB4216887.1"/>
    </source>
</evidence>
<reference evidence="2" key="1">
    <citation type="submission" date="2020-05" db="EMBL/GenBank/DDBJ databases">
        <authorList>
            <person name="Chiriac C."/>
            <person name="Salcher M."/>
            <person name="Ghai R."/>
            <person name="Kavagutti S V."/>
        </authorList>
    </citation>
    <scope>NUCLEOTIDE SEQUENCE</scope>
</reference>
<feature type="region of interest" description="Disordered" evidence="1">
    <location>
        <begin position="272"/>
        <end position="300"/>
    </location>
</feature>